<dbReference type="SUPFAM" id="SSF53448">
    <property type="entry name" value="Nucleotide-diphospho-sugar transferases"/>
    <property type="match status" value="1"/>
</dbReference>
<dbReference type="Pfam" id="PF00483">
    <property type="entry name" value="NTP_transferase"/>
    <property type="match status" value="1"/>
</dbReference>
<evidence type="ECO:0000313" key="3">
    <source>
        <dbReference type="EMBL" id="KIE58811.1"/>
    </source>
</evidence>
<dbReference type="EMBL" id="JQNX01000003">
    <property type="protein sequence ID" value="KIE58811.1"/>
    <property type="molecule type" value="Genomic_DNA"/>
</dbReference>
<dbReference type="STRING" id="1202785.A946_05210"/>
<dbReference type="PANTHER" id="PTHR46390">
    <property type="entry name" value="MANNOSE-1-PHOSPHATE GUANYLYLTRANSFERASE"/>
    <property type="match status" value="1"/>
</dbReference>
<dbReference type="Proteomes" id="UP000315925">
    <property type="component" value="Chromosome"/>
</dbReference>
<name>A0A0C1RV45_9BACT</name>
<dbReference type="GO" id="GO:0004475">
    <property type="term" value="F:mannose-1-phosphate guanylyltransferase (GTP) activity"/>
    <property type="evidence" value="ECO:0007669"/>
    <property type="project" value="UniProtKB-EC"/>
</dbReference>
<evidence type="ECO:0000259" key="2">
    <source>
        <dbReference type="Pfam" id="PF22640"/>
    </source>
</evidence>
<sequence length="350" mass="39996">MDNVFVFILAGGSGERFWPVSRRSTPKHLISFFSNKTLLEETIHRIKGLVPEENLYILSNKDQLSSIAKKLPSFPLEKILFEPEKRDTAAASALATAIAARHSEEATVVLLPADCKINDREIFRDQLLSAVLFAQETKSIVAFSIPPTYPATGFGYLKLGKTNCFVKNGEKFFPVIRFVEKPSVDAARRYIEEGDCGWNSGMFLWTVKVFIEETQRWAFPFYHFILEYLEKPLEWESAFISLPKISIDYALMEKTDKIFALEARFDWNDLGNWISVAEYLDKDEKGNRVKGKMCAYDAKENIVVSDSKLVALCGVNDLIVIESEQAILVCHKDKIHELKKLYEKLPQEFK</sequence>
<evidence type="ECO:0000313" key="5">
    <source>
        <dbReference type="Proteomes" id="UP000031594"/>
    </source>
</evidence>
<evidence type="ECO:0000313" key="6">
    <source>
        <dbReference type="Proteomes" id="UP000315925"/>
    </source>
</evidence>
<dbReference type="AlphaFoldDB" id="A0A0C1RV45"/>
<dbReference type="RefSeq" id="WP_039721261.1">
    <property type="nucleotide sequence ID" value="NZ_CP037899.1"/>
</dbReference>
<dbReference type="InterPro" id="IPR049577">
    <property type="entry name" value="GMPP_N"/>
</dbReference>
<reference evidence="3 5" key="1">
    <citation type="submission" date="2014-08" db="EMBL/GenBank/DDBJ databases">
        <title>Methylacidiphilum kamchatkense strain Kam1 draft genome sequence.</title>
        <authorList>
            <person name="Birkeland N.-K."/>
            <person name="Erikstad H.A."/>
        </authorList>
    </citation>
    <scope>NUCLEOTIDE SEQUENCE [LARGE SCALE GENOMIC DNA]</scope>
    <source>
        <strain evidence="3 5">Kam1</strain>
    </source>
</reference>
<feature type="domain" description="Nucleotidyl transferase" evidence="1">
    <location>
        <begin position="8"/>
        <end position="284"/>
    </location>
</feature>
<evidence type="ECO:0000259" key="1">
    <source>
        <dbReference type="Pfam" id="PF00483"/>
    </source>
</evidence>
<reference evidence="6" key="3">
    <citation type="submission" date="2019-03" db="EMBL/GenBank/DDBJ databases">
        <title>Complete genome of Methylacidiphilum kamchatkense Kam1.</title>
        <authorList>
            <person name="Kruse T."/>
            <person name="Murarilal Ratnadevi C."/>
            <person name="Erikstad H.-A."/>
            <person name="Birkeland N.-K."/>
        </authorList>
    </citation>
    <scope>NUCLEOTIDE SEQUENCE [LARGE SCALE GENOMIC DNA]</scope>
    <source>
        <strain evidence="6">kam1</strain>
    </source>
</reference>
<dbReference type="EMBL" id="CP037899">
    <property type="protein sequence ID" value="QDQ41777.1"/>
    <property type="molecule type" value="Genomic_DNA"/>
</dbReference>
<dbReference type="Proteomes" id="UP000031594">
    <property type="component" value="Unassembled WGS sequence"/>
</dbReference>
<dbReference type="Gene3D" id="3.90.550.10">
    <property type="entry name" value="Spore Coat Polysaccharide Biosynthesis Protein SpsA, Chain A"/>
    <property type="match status" value="1"/>
</dbReference>
<reference evidence="4" key="2">
    <citation type="journal article" date="2019" name="BMC Genomics">
        <title>Complete genome sequence analysis of the thermoacidophilic verrucomicrobial methanotroph 'Candidatus Methylacidiphilum kamchatkense' strain Kam1 and comparison with its closest relatives.</title>
        <authorList>
            <person name="Kruse T."/>
            <person name="Ratnadevi C.M."/>
            <person name="Erikstad H.A."/>
            <person name="Birkeland N.K."/>
        </authorList>
    </citation>
    <scope>NUCLEOTIDE SEQUENCE</scope>
    <source>
        <strain evidence="4">Kam1</strain>
    </source>
</reference>
<keyword evidence="4" id="KW-0548">Nucleotidyltransferase</keyword>
<accession>A0A0C1RV45</accession>
<gene>
    <name evidence="3" type="ORF">A946_05210</name>
    <name evidence="4" type="ORF">kam1_528</name>
</gene>
<keyword evidence="5" id="KW-1185">Reference proteome</keyword>
<dbReference type="Pfam" id="PF22640">
    <property type="entry name" value="ManC_GMP_beta-helix"/>
    <property type="match status" value="1"/>
</dbReference>
<dbReference type="InterPro" id="IPR029044">
    <property type="entry name" value="Nucleotide-diphossugar_trans"/>
</dbReference>
<dbReference type="CDD" id="cd02509">
    <property type="entry name" value="GDP-M1P_Guanylyltransferase"/>
    <property type="match status" value="1"/>
</dbReference>
<organism evidence="4 6">
    <name type="scientific">Methylacidiphilum kamchatkense Kam1</name>
    <dbReference type="NCBI Taxonomy" id="1202785"/>
    <lineage>
        <taxon>Bacteria</taxon>
        <taxon>Pseudomonadati</taxon>
        <taxon>Verrucomicrobiota</taxon>
        <taxon>Methylacidiphilae</taxon>
        <taxon>Methylacidiphilales</taxon>
        <taxon>Methylacidiphilaceae</taxon>
        <taxon>Methylacidiphilum (ex Ratnadevi et al. 2023)</taxon>
    </lineage>
</organism>
<dbReference type="InterPro" id="IPR005835">
    <property type="entry name" value="NTP_transferase_dom"/>
</dbReference>
<dbReference type="KEGG" id="mkc:kam1_528"/>
<dbReference type="GO" id="GO:0009298">
    <property type="term" value="P:GDP-mannose biosynthetic process"/>
    <property type="evidence" value="ECO:0007669"/>
    <property type="project" value="TreeGrafter"/>
</dbReference>
<dbReference type="PANTHER" id="PTHR46390:SF1">
    <property type="entry name" value="MANNOSE-1-PHOSPHATE GUANYLYLTRANSFERASE"/>
    <property type="match status" value="1"/>
</dbReference>
<proteinExistence type="predicted"/>
<dbReference type="EC" id="2.7.7.13" evidence="4"/>
<protein>
    <submittedName>
        <fullName evidence="3">Mannose-1-phosphate guanyltransferase</fullName>
    </submittedName>
    <submittedName>
        <fullName evidence="4">Mannose-1-phosphate guanylyltransferase</fullName>
        <ecNumber evidence="4">2.7.7.13</ecNumber>
    </submittedName>
</protein>
<dbReference type="SUPFAM" id="SSF159283">
    <property type="entry name" value="Guanosine diphospho-D-mannose pyrophosphorylase/mannose-6-phosphate isomerase linker domain"/>
    <property type="match status" value="1"/>
</dbReference>
<keyword evidence="4" id="KW-0808">Transferase</keyword>
<feature type="domain" description="MannoseP isomerase/GMP-like beta-helix" evidence="2">
    <location>
        <begin position="294"/>
        <end position="345"/>
    </location>
</feature>
<dbReference type="OrthoDB" id="9806359at2"/>
<dbReference type="InterPro" id="IPR051161">
    <property type="entry name" value="Mannose-6P_isomerase_type2"/>
</dbReference>
<evidence type="ECO:0000313" key="4">
    <source>
        <dbReference type="EMBL" id="QDQ41777.1"/>
    </source>
</evidence>
<dbReference type="InterPro" id="IPR054566">
    <property type="entry name" value="ManC/GMP-like_b-helix"/>
</dbReference>